<dbReference type="InterPro" id="IPR000152">
    <property type="entry name" value="EGF-type_Asp/Asn_hydroxyl_site"/>
</dbReference>
<keyword evidence="7" id="KW-0812">Transmembrane</keyword>
<feature type="domain" description="EGF-like" evidence="10">
    <location>
        <begin position="999"/>
        <end position="1035"/>
    </location>
</feature>
<dbReference type="InterPro" id="IPR000082">
    <property type="entry name" value="SEA_dom"/>
</dbReference>
<feature type="disulfide bond" evidence="6">
    <location>
        <begin position="1179"/>
        <end position="1188"/>
    </location>
</feature>
<feature type="domain" description="EGF-like" evidence="10">
    <location>
        <begin position="1502"/>
        <end position="1540"/>
    </location>
</feature>
<feature type="disulfide bond" evidence="6">
    <location>
        <begin position="1141"/>
        <end position="1150"/>
    </location>
</feature>
<feature type="disulfide bond" evidence="6">
    <location>
        <begin position="870"/>
        <end position="879"/>
    </location>
</feature>
<feature type="domain" description="EGF-like" evidence="10">
    <location>
        <begin position="315"/>
        <end position="354"/>
    </location>
</feature>
<feature type="disulfide bond" evidence="6">
    <location>
        <begin position="1490"/>
        <end position="1499"/>
    </location>
</feature>
<keyword evidence="7" id="KW-0472">Membrane</keyword>
<dbReference type="PANTHER" id="PTHR12916:SF4">
    <property type="entry name" value="UNINFLATABLE, ISOFORM C"/>
    <property type="match status" value="1"/>
</dbReference>
<dbReference type="OrthoDB" id="6516201at2759"/>
<feature type="disulfide bond" evidence="6">
    <location>
        <begin position="324"/>
        <end position="341"/>
    </location>
</feature>
<feature type="domain" description="EGF-like" evidence="10">
    <location>
        <begin position="189"/>
        <end position="230"/>
    </location>
</feature>
<feature type="disulfide bond" evidence="6">
    <location>
        <begin position="220"/>
        <end position="229"/>
    </location>
</feature>
<proteinExistence type="predicted"/>
<feature type="disulfide bond" evidence="6">
    <location>
        <begin position="1471"/>
        <end position="1488"/>
    </location>
</feature>
<feature type="disulfide bond" evidence="6">
    <location>
        <begin position="1370"/>
        <end position="1379"/>
    </location>
</feature>
<dbReference type="Pfam" id="PF02494">
    <property type="entry name" value="HYR"/>
    <property type="match status" value="1"/>
</dbReference>
<keyword evidence="5" id="KW-0325">Glycoprotein</keyword>
<dbReference type="GO" id="GO:0005509">
    <property type="term" value="F:calcium ion binding"/>
    <property type="evidence" value="ECO:0007669"/>
    <property type="project" value="InterPro"/>
</dbReference>
<evidence type="ECO:0000259" key="10">
    <source>
        <dbReference type="PROSITE" id="PS50026"/>
    </source>
</evidence>
<dbReference type="CDD" id="cd00054">
    <property type="entry name" value="EGF_CA"/>
    <property type="match status" value="8"/>
</dbReference>
<feature type="disulfide bond" evidence="6">
    <location>
        <begin position="1025"/>
        <end position="1034"/>
    </location>
</feature>
<evidence type="ECO:0000313" key="12">
    <source>
        <dbReference type="EMBL" id="KAJ8047135.1"/>
    </source>
</evidence>
<feature type="domain" description="EGF-like" evidence="10">
    <location>
        <begin position="273"/>
        <end position="314"/>
    </location>
</feature>
<feature type="disulfide bond" evidence="6">
    <location>
        <begin position="1065"/>
        <end position="1074"/>
    </location>
</feature>
<keyword evidence="7" id="KW-1133">Transmembrane helix</keyword>
<feature type="domain" description="EGF-like" evidence="10">
    <location>
        <begin position="1226"/>
        <end position="1263"/>
    </location>
</feature>
<keyword evidence="4 6" id="KW-1015">Disulfide bond</keyword>
<evidence type="ECO:0000259" key="9">
    <source>
        <dbReference type="PROSITE" id="PS50024"/>
    </source>
</evidence>
<evidence type="ECO:0000256" key="2">
    <source>
        <dbReference type="ARBA" id="ARBA00022729"/>
    </source>
</evidence>
<dbReference type="FunFam" id="2.10.25.10:FF:000434">
    <property type="entry name" value="Predicted protein"/>
    <property type="match status" value="1"/>
</dbReference>
<feature type="disulfide bond" evidence="6">
    <location>
        <begin position="1570"/>
        <end position="1579"/>
    </location>
</feature>
<feature type="disulfide bond" evidence="6">
    <location>
        <begin position="1330"/>
        <end position="1339"/>
    </location>
</feature>
<dbReference type="EMBL" id="JAIZAY010000002">
    <property type="protein sequence ID" value="KAJ8047135.1"/>
    <property type="molecule type" value="Genomic_DNA"/>
</dbReference>
<feature type="domain" description="EGF-like" evidence="10">
    <location>
        <begin position="921"/>
        <end position="958"/>
    </location>
</feature>
<feature type="domain" description="HYR" evidence="11">
    <location>
        <begin position="608"/>
        <end position="691"/>
    </location>
</feature>
<evidence type="ECO:0000256" key="6">
    <source>
        <dbReference type="PROSITE-ProRule" id="PRU00076"/>
    </source>
</evidence>
<feature type="domain" description="EGF-like" evidence="10">
    <location>
        <begin position="1037"/>
        <end position="1075"/>
    </location>
</feature>
<sequence length="1667" mass="176043">MMGGVVTWISLLVLLTISFGLQFCNGFSNFSNANSEQIAYICDKLVANHSEAAQGVTVEDTFPVTLHVGTSKYTPGTTKNITVSIRHATDSNSEKTLKGFIIQARKVSSLDTPEGIGTWLPNEDAVVLQCGENSTAIVQRDGSVEKRVPITVMFNAPPTDVGSIVFVASWVEDLSTHMQSKFYSTALSPGTPCEDTPCLNGGQCKEDDNDPYGRKHNCTCGSGTKGLNCEELVCEPNPCGLNQLCHLDVYDEDPDELYLCKCDKPGYSGENCTVGPCSVNECLNGGTCYESNIEVDGNYYSCSCPQYVSGTKCENTEPCANNPCNTGLCIQDSALPGGFTCDCSSVPYTGVFCQTSECFLDEKLGGCKNGGTCYKDSTQTARCYCPLGYVHNDCGSHVCELESGPCTPTNKQCVKDPAAAAGYVCNCTILFTNYPQCDVSSGIPGTCEPDNPCLNGGTCTTVTPTSLHPLPFDCSCTTGYKGEICEIEKTRCEIAGFPCMSGGVCNNNMTEPLCTCPYGYNGTYCQDDVAPPELGCEDIIIPGNGSYEYQFNKLDEFGISVTDNSNGYFLRFTPSPPLTVPVGATYITVLALDLSANFVECSFKVVLTDTIPPDLTCPHDSIYTSMPGDLEAYILLPDATASDNYGNVTLTTESILNNTEAVPLGVYNITVIAEDDDRNNNSCYYSIQVEYPQLLYVVFSVNDTFVDSYSNASSPEYGAFSLTVQESMETEMSVTSFADAYSGFLVTNLGPGSVNVSGVLMMNSNTNLSDPNTVQNLTIAMNESVTATGKLGNLIIIAGSFGMSDDVCLLSPCLNGGVCLGGEINNVSCDCSNTGYEGQICDEKIDYCSNNPCQNGGICTSGSLSFSCDCSVDYTGDTCQTMVDHCAGSPCNNEGTCTSGSNATYTCTCTVDYTGDNCETQVDHCANAPCQNEGTCTSETNGVYTCECTVDYTGDNCEQAVDHCDGDPCINGGSCTSGTQGTFTCSCTAGFTGDTCDTAVDLCADSPCQNGGSCESGANGYTCNCTADFIGENCTDVVDHCTTRMPCENGGTCNMNQGGGYTCACTVDFTGANCESAVNHCDSGPCLNGADCTSQSNGQFICNCAAGFTGTTCADVDPCSPNQCQNSGTCVPIEDSFQCLCVEGFSGAMCQTIDNPCNPNPCQNDGTCVTGQGMFSCLCATGFQGETCTDLPCDSSPCQNNGTCDNVGGGFSCTCTTGFIGDTCSDDDSCEPNPCQNGGICTVDGSGYVCNCTGTNYTGTECQTEVDLCNPNPCLNDGICGGTSTVWICTCPDGFTGDKCQNEVVTPCSSEPCQNGGTCEIDGESYNCSCATGWEGSDCEIDSQPCDPNPCENNNTCLVMSEPGQYNCSCGEKWTGKHCEIDLTPCDSSPCKYNGTCQNLGGGDFNCTCDEVDWTGPLCGIDVTPCDPLPCMNGGNCTRLGPGNFSCMCEENEWTGDVCEIDLTPCDPLPCDNNGTCTVGTEAGVYTCSCTEKWGGQDCNIYLLPCELSPCQNNGLCQNGTEPGDYNCNCAGYWEGKNCATLATECTTNPCQNDGTCSPGSDGFSMICQCTSEYEGNRCQTQKDPVDECESDPCQNGGICTNLINRYLCNCDDRYEGKNCETDTLDNSAQTASASSWWIIALCICFLIIIGIAAVFVCVSMSKKSSS</sequence>
<dbReference type="SUPFAM" id="SSF82671">
    <property type="entry name" value="SEA domain"/>
    <property type="match status" value="1"/>
</dbReference>
<dbReference type="SUPFAM" id="SSF57196">
    <property type="entry name" value="EGF/Laminin"/>
    <property type="match status" value="25"/>
</dbReference>
<dbReference type="Gene3D" id="2.10.25.10">
    <property type="entry name" value="Laminin"/>
    <property type="match status" value="25"/>
</dbReference>
<evidence type="ECO:0000259" key="11">
    <source>
        <dbReference type="PROSITE" id="PS50825"/>
    </source>
</evidence>
<feature type="disulfide bond" evidence="6">
    <location>
        <begin position="304"/>
        <end position="313"/>
    </location>
</feature>
<dbReference type="FunFam" id="2.10.25.10:FF:000255">
    <property type="entry name" value="Sushi, nidogen and EGF-like domains 1"/>
    <property type="match status" value="1"/>
</dbReference>
<dbReference type="PANTHER" id="PTHR12916">
    <property type="entry name" value="CYTOCHROME C OXIDASE POLYPEPTIDE VIC-2"/>
    <property type="match status" value="1"/>
</dbReference>
<dbReference type="FunFam" id="2.10.25.10:FF:000066">
    <property type="entry name" value="FAT atypical cadherin 4"/>
    <property type="match status" value="4"/>
</dbReference>
<feature type="domain" description="EGF-like" evidence="10">
    <location>
        <begin position="488"/>
        <end position="526"/>
    </location>
</feature>
<feature type="disulfide bond" evidence="6">
    <location>
        <begin position="476"/>
        <end position="485"/>
    </location>
</feature>
<feature type="transmembrane region" description="Helical" evidence="7">
    <location>
        <begin position="1637"/>
        <end position="1659"/>
    </location>
</feature>
<dbReference type="InterPro" id="IPR013032">
    <property type="entry name" value="EGF-like_CS"/>
</dbReference>
<evidence type="ECO:0000256" key="8">
    <source>
        <dbReference type="SAM" id="SignalP"/>
    </source>
</evidence>
<feature type="domain" description="EGF-like" evidence="10">
    <location>
        <begin position="882"/>
        <end position="919"/>
    </location>
</feature>
<feature type="disulfide bond" evidence="6">
    <location>
        <begin position="1291"/>
        <end position="1300"/>
    </location>
</feature>
<evidence type="ECO:0000313" key="13">
    <source>
        <dbReference type="Proteomes" id="UP001152320"/>
    </source>
</evidence>
<dbReference type="InterPro" id="IPR003410">
    <property type="entry name" value="HYR_dom"/>
</dbReference>
<gene>
    <name evidence="12" type="ORF">HOLleu_06046</name>
</gene>
<feature type="disulfide bond" evidence="6">
    <location>
        <begin position="1351"/>
        <end position="1368"/>
    </location>
</feature>
<dbReference type="PROSITE" id="PS50026">
    <property type="entry name" value="EGF_3"/>
    <property type="match status" value="27"/>
</dbReference>
<comment type="caution">
    <text evidence="12">The sequence shown here is derived from an EMBL/GenBank/DDBJ whole genome shotgun (WGS) entry which is preliminary data.</text>
</comment>
<dbReference type="SMART" id="SM00181">
    <property type="entry name" value="EGF"/>
    <property type="match status" value="29"/>
</dbReference>
<dbReference type="SMART" id="SM00179">
    <property type="entry name" value="EGF_CA"/>
    <property type="match status" value="19"/>
</dbReference>
<dbReference type="FunFam" id="2.10.25.10:FF:000321">
    <property type="entry name" value="Protein delta homolog 1"/>
    <property type="match status" value="1"/>
</dbReference>
<feature type="disulfide bond" evidence="6">
    <location>
        <begin position="1104"/>
        <end position="1113"/>
    </location>
</feature>
<dbReference type="Pfam" id="PF12661">
    <property type="entry name" value="hEGF"/>
    <property type="match status" value="1"/>
</dbReference>
<keyword evidence="1 6" id="KW-0245">EGF-like domain</keyword>
<keyword evidence="13" id="KW-1185">Reference proteome</keyword>
<feature type="chain" id="PRO_5040284218" evidence="8">
    <location>
        <begin position="27"/>
        <end position="1667"/>
    </location>
</feature>
<dbReference type="PROSITE" id="PS50825">
    <property type="entry name" value="HYR"/>
    <property type="match status" value="1"/>
</dbReference>
<evidence type="ECO:0000256" key="5">
    <source>
        <dbReference type="ARBA" id="ARBA00023180"/>
    </source>
</evidence>
<dbReference type="PROSITE" id="PS01186">
    <property type="entry name" value="EGF_2"/>
    <property type="match status" value="10"/>
</dbReference>
<dbReference type="InterPro" id="IPR000742">
    <property type="entry name" value="EGF"/>
</dbReference>
<dbReference type="InterPro" id="IPR001881">
    <property type="entry name" value="EGF-like_Ca-bd_dom"/>
</dbReference>
<feature type="disulfide bond" evidence="6">
    <location>
        <begin position="1551"/>
        <end position="1568"/>
    </location>
</feature>
<dbReference type="Proteomes" id="UP001152320">
    <property type="component" value="Chromosome 2"/>
</dbReference>
<feature type="disulfide bond" evidence="6">
    <location>
        <begin position="1611"/>
        <end position="1620"/>
    </location>
</feature>
<feature type="domain" description="EGF-like" evidence="10">
    <location>
        <begin position="1462"/>
        <end position="1500"/>
    </location>
</feature>
<feature type="domain" description="EGF-like" evidence="10">
    <location>
        <begin position="359"/>
        <end position="395"/>
    </location>
</feature>
<feature type="domain" description="SEA" evidence="9">
    <location>
        <begin position="689"/>
        <end position="808"/>
    </location>
</feature>
<comment type="caution">
    <text evidence="6">Lacks conserved residue(s) required for the propagation of feature annotation.</text>
</comment>
<feature type="domain" description="EGF-like" evidence="10">
    <location>
        <begin position="804"/>
        <end position="842"/>
    </location>
</feature>
<feature type="disulfide bond" evidence="6">
    <location>
        <begin position="516"/>
        <end position="525"/>
    </location>
</feature>
<feature type="domain" description="EGF-like" evidence="10">
    <location>
        <begin position="1190"/>
        <end position="1225"/>
    </location>
</feature>
<feature type="domain" description="EGF-like" evidence="10">
    <location>
        <begin position="1382"/>
        <end position="1420"/>
    </location>
</feature>
<evidence type="ECO:0000256" key="3">
    <source>
        <dbReference type="ARBA" id="ARBA00022737"/>
    </source>
</evidence>
<reference evidence="12" key="1">
    <citation type="submission" date="2021-10" db="EMBL/GenBank/DDBJ databases">
        <title>Tropical sea cucumber genome reveals ecological adaptation and Cuvierian tubules defense mechanism.</title>
        <authorList>
            <person name="Chen T."/>
        </authorList>
    </citation>
    <scope>NUCLEOTIDE SEQUENCE</scope>
    <source>
        <strain evidence="12">Nanhai2018</strain>
        <tissue evidence="12">Muscle</tissue>
    </source>
</reference>
<organism evidence="12 13">
    <name type="scientific">Holothuria leucospilota</name>
    <name type="common">Black long sea cucumber</name>
    <name type="synonym">Mertensiothuria leucospilota</name>
    <dbReference type="NCBI Taxonomy" id="206669"/>
    <lineage>
        <taxon>Eukaryota</taxon>
        <taxon>Metazoa</taxon>
        <taxon>Echinodermata</taxon>
        <taxon>Eleutherozoa</taxon>
        <taxon>Echinozoa</taxon>
        <taxon>Holothuroidea</taxon>
        <taxon>Aspidochirotacea</taxon>
        <taxon>Aspidochirotida</taxon>
        <taxon>Holothuriidae</taxon>
        <taxon>Holothuria</taxon>
    </lineage>
</organism>
<feature type="domain" description="EGF-like" evidence="10">
    <location>
        <begin position="1304"/>
        <end position="1340"/>
    </location>
</feature>
<dbReference type="CDD" id="cd08544">
    <property type="entry name" value="Reeler"/>
    <property type="match status" value="1"/>
</dbReference>
<dbReference type="PROSITE" id="PS50024">
    <property type="entry name" value="SEA"/>
    <property type="match status" value="1"/>
</dbReference>
<dbReference type="InterPro" id="IPR036364">
    <property type="entry name" value="SEA_dom_sf"/>
</dbReference>
<feature type="disulfide bond" evidence="6">
    <location>
        <begin position="1215"/>
        <end position="1224"/>
    </location>
</feature>
<feature type="disulfide bond" evidence="6">
    <location>
        <begin position="319"/>
        <end position="329"/>
    </location>
</feature>
<feature type="domain" description="EGF-like" evidence="10">
    <location>
        <begin position="1153"/>
        <end position="1189"/>
    </location>
</feature>
<feature type="domain" description="EGF-like" evidence="10">
    <location>
        <begin position="960"/>
        <end position="997"/>
    </location>
</feature>
<feature type="disulfide bond" evidence="6">
    <location>
        <begin position="948"/>
        <end position="957"/>
    </location>
</feature>
<feature type="domain" description="EGF-like" evidence="10">
    <location>
        <begin position="1077"/>
        <end position="1114"/>
    </location>
</feature>
<feature type="disulfide bond" evidence="6">
    <location>
        <begin position="909"/>
        <end position="918"/>
    </location>
</feature>
<name>A0A9Q1CLZ3_HOLLE</name>
<feature type="domain" description="EGF-like" evidence="10">
    <location>
        <begin position="1342"/>
        <end position="1380"/>
    </location>
</feature>
<dbReference type="PROSITE" id="PS00022">
    <property type="entry name" value="EGF_1"/>
    <property type="match status" value="21"/>
</dbReference>
<evidence type="ECO:0000256" key="7">
    <source>
        <dbReference type="SAM" id="Phobius"/>
    </source>
</evidence>
<feature type="signal peptide" evidence="8">
    <location>
        <begin position="1"/>
        <end position="26"/>
    </location>
</feature>
<feature type="domain" description="EGF-like" evidence="10">
    <location>
        <begin position="1265"/>
        <end position="1301"/>
    </location>
</feature>
<feature type="disulfide bond" evidence="6">
    <location>
        <begin position="1530"/>
        <end position="1539"/>
    </location>
</feature>
<evidence type="ECO:0000256" key="4">
    <source>
        <dbReference type="ARBA" id="ARBA00023157"/>
    </source>
</evidence>
<dbReference type="Pfam" id="PF00008">
    <property type="entry name" value="EGF"/>
    <property type="match status" value="11"/>
</dbReference>
<feature type="domain" description="EGF-like" evidence="10">
    <location>
        <begin position="844"/>
        <end position="880"/>
    </location>
</feature>
<keyword evidence="3" id="KW-0677">Repeat</keyword>
<feature type="domain" description="EGF-like" evidence="10">
    <location>
        <begin position="1542"/>
        <end position="1580"/>
    </location>
</feature>
<dbReference type="FunFam" id="2.10.25.10:FF:000472">
    <property type="entry name" value="Uncharacterized protein, isoform A"/>
    <property type="match status" value="1"/>
</dbReference>
<protein>
    <submittedName>
        <fullName evidence="12">Fibropellin-1</fullName>
    </submittedName>
</protein>
<evidence type="ECO:0000256" key="1">
    <source>
        <dbReference type="ARBA" id="ARBA00022536"/>
    </source>
</evidence>
<dbReference type="PROSITE" id="PS00010">
    <property type="entry name" value="ASX_HYDROXYL"/>
    <property type="match status" value="2"/>
</dbReference>
<feature type="disulfide bond" evidence="6">
    <location>
        <begin position="987"/>
        <end position="996"/>
    </location>
</feature>
<feature type="domain" description="EGF-like" evidence="10">
    <location>
        <begin position="1585"/>
        <end position="1621"/>
    </location>
</feature>
<accession>A0A9Q1CLZ3</accession>
<feature type="disulfide bond" evidence="6">
    <location>
        <begin position="385"/>
        <end position="394"/>
    </location>
</feature>
<feature type="domain" description="EGF-like" evidence="10">
    <location>
        <begin position="443"/>
        <end position="486"/>
    </location>
</feature>
<feature type="domain" description="EGF-like" evidence="10">
    <location>
        <begin position="1115"/>
        <end position="1151"/>
    </location>
</feature>
<dbReference type="InterPro" id="IPR002861">
    <property type="entry name" value="Reeler_dom"/>
</dbReference>
<feature type="domain" description="EGF-like" evidence="10">
    <location>
        <begin position="1422"/>
        <end position="1460"/>
    </location>
</feature>
<feature type="disulfide bond" evidence="6">
    <location>
        <begin position="1511"/>
        <end position="1528"/>
    </location>
</feature>
<keyword evidence="2 8" id="KW-0732">Signal</keyword>